<evidence type="ECO:0000313" key="1">
    <source>
        <dbReference type="EMBL" id="CAK0889830.1"/>
    </source>
</evidence>
<accession>A0ABN9WSS1</accession>
<name>A0ABN9WSS1_9DINO</name>
<dbReference type="EMBL" id="CAUYUJ010019270">
    <property type="protein sequence ID" value="CAK0889830.1"/>
    <property type="molecule type" value="Genomic_DNA"/>
</dbReference>
<sequence length="157" mass="16906">MGIAAVQYLKMLTNEPEYEKAVFSFGPFLTTAPDVFTSYLADVFDPCRKNGPQPVAPLLPAGRFELEPVPPPPCEILDAPAQPAGRKNLFFFTAQRATPECVKLPPGAKRLRAANADAGSGALLYIRECPLVEYNKAAKIVRVALEMDDGGAPMPTA</sequence>
<evidence type="ECO:0000313" key="2">
    <source>
        <dbReference type="Proteomes" id="UP001189429"/>
    </source>
</evidence>
<reference evidence="1" key="1">
    <citation type="submission" date="2023-10" db="EMBL/GenBank/DDBJ databases">
        <authorList>
            <person name="Chen Y."/>
            <person name="Shah S."/>
            <person name="Dougan E. K."/>
            <person name="Thang M."/>
            <person name="Chan C."/>
        </authorList>
    </citation>
    <scope>NUCLEOTIDE SEQUENCE [LARGE SCALE GENOMIC DNA]</scope>
</reference>
<comment type="caution">
    <text evidence="1">The sequence shown here is derived from an EMBL/GenBank/DDBJ whole genome shotgun (WGS) entry which is preliminary data.</text>
</comment>
<dbReference type="Proteomes" id="UP001189429">
    <property type="component" value="Unassembled WGS sequence"/>
</dbReference>
<protein>
    <submittedName>
        <fullName evidence="1">Uncharacterized protein</fullName>
    </submittedName>
</protein>
<organism evidence="1 2">
    <name type="scientific">Prorocentrum cordatum</name>
    <dbReference type="NCBI Taxonomy" id="2364126"/>
    <lineage>
        <taxon>Eukaryota</taxon>
        <taxon>Sar</taxon>
        <taxon>Alveolata</taxon>
        <taxon>Dinophyceae</taxon>
        <taxon>Prorocentrales</taxon>
        <taxon>Prorocentraceae</taxon>
        <taxon>Prorocentrum</taxon>
    </lineage>
</organism>
<gene>
    <name evidence="1" type="ORF">PCOR1329_LOCUS70252</name>
</gene>
<keyword evidence="2" id="KW-1185">Reference proteome</keyword>
<proteinExistence type="predicted"/>